<reference evidence="2 4" key="1">
    <citation type="submission" date="2017-01" db="EMBL/GenBank/DDBJ databases">
        <authorList>
            <person name="Varghese N."/>
            <person name="Submissions S."/>
        </authorList>
    </citation>
    <scope>NUCLEOTIDE SEQUENCE [LARGE SCALE GENOMIC DNA]</scope>
    <source>
        <strain evidence="2 4">ATCC 33342</strain>
    </source>
</reference>
<evidence type="ECO:0000313" key="3">
    <source>
        <dbReference type="EMBL" id="STO26319.1"/>
    </source>
</evidence>
<reference evidence="3 5" key="2">
    <citation type="submission" date="2018-06" db="EMBL/GenBank/DDBJ databases">
        <authorList>
            <consortium name="Pathogen Informatics"/>
            <person name="Doyle S."/>
        </authorList>
    </citation>
    <scope>NUCLEOTIDE SEQUENCE [LARGE SCALE GENOMIC DNA]</scope>
    <source>
        <strain evidence="3 5">NCTC11401</strain>
    </source>
</reference>
<evidence type="ECO:0000313" key="5">
    <source>
        <dbReference type="Proteomes" id="UP000254374"/>
    </source>
</evidence>
<dbReference type="Proteomes" id="UP000254374">
    <property type="component" value="Unassembled WGS sequence"/>
</dbReference>
<dbReference type="PROSITE" id="PS51257">
    <property type="entry name" value="PROKAR_LIPOPROTEIN"/>
    <property type="match status" value="1"/>
</dbReference>
<keyword evidence="4" id="KW-1185">Reference proteome</keyword>
<dbReference type="EMBL" id="UGGV01000001">
    <property type="protein sequence ID" value="STO26319.1"/>
    <property type="molecule type" value="Genomic_DNA"/>
</dbReference>
<evidence type="ECO:0000256" key="1">
    <source>
        <dbReference type="SAM" id="MobiDB-lite"/>
    </source>
</evidence>
<dbReference type="RefSeq" id="WP_165481626.1">
    <property type="nucleotide sequence ID" value="NZ_CAAAIX010000032.1"/>
</dbReference>
<dbReference type="EMBL" id="FTNL01000032">
    <property type="protein sequence ID" value="SIR86784.1"/>
    <property type="molecule type" value="Genomic_DNA"/>
</dbReference>
<protein>
    <recommendedName>
        <fullName evidence="6">Lipoprotein</fullName>
    </recommendedName>
</protein>
<dbReference type="Proteomes" id="UP000186808">
    <property type="component" value="Unassembled WGS sequence"/>
</dbReference>
<evidence type="ECO:0008006" key="6">
    <source>
        <dbReference type="Google" id="ProtNLM"/>
    </source>
</evidence>
<name>A0A377GNF1_9GAMM</name>
<accession>A0A377GNF1</accession>
<proteinExistence type="predicted"/>
<evidence type="ECO:0000313" key="2">
    <source>
        <dbReference type="EMBL" id="SIR86784.1"/>
    </source>
</evidence>
<dbReference type="AlphaFoldDB" id="A0A377GNF1"/>
<gene>
    <name evidence="3" type="ORF">NCTC11401_03173</name>
    <name evidence="2" type="ORF">SAMN05421777_13227</name>
</gene>
<organism evidence="3 5">
    <name type="scientific">Fluoribacter gormanii</name>
    <dbReference type="NCBI Taxonomy" id="464"/>
    <lineage>
        <taxon>Bacteria</taxon>
        <taxon>Pseudomonadati</taxon>
        <taxon>Pseudomonadota</taxon>
        <taxon>Gammaproteobacteria</taxon>
        <taxon>Legionellales</taxon>
        <taxon>Legionellaceae</taxon>
        <taxon>Fluoribacter</taxon>
    </lineage>
</organism>
<evidence type="ECO:0000313" key="4">
    <source>
        <dbReference type="Proteomes" id="UP000186808"/>
    </source>
</evidence>
<sequence>MSPIKLLKTVILAICFIGVTVSISSCNTNQPISTSDEKGYGGEGGGGH</sequence>
<feature type="region of interest" description="Disordered" evidence="1">
    <location>
        <begin position="26"/>
        <end position="48"/>
    </location>
</feature>